<sequence>MGNACHGKAKGTDDYDLPPPNIITLEASKRKVLYMGGHEEISGTHVLYQPREHPYMEVPTPLQFFLVHDNIDLYPETQYEELQERQYTDLDGPGYRFCTEYSNRHPGYVRLRCVDIIPGVTRSNTYEDIYGFLKPVDESERDPVVDPRPLRRASLTSQTPNGQLPNGALPNGRHSLYSDFEESDDEEAHRRSPPTSPESPVSNPLPAQLKARRPSGVLPHSYPESGQLSQLITAMRAVANGENKSLPNGDVGHAAPRRRSLSERRPSGVFPRVGPEMRRLRLTSAQTDTTDSRALLARRLTLVEEEEEDEEEYEIRENGDTSSSSSDTGPAGLEPGEVLEEVEEEEVVMRSTGHPVKQETILHARLNEGCFINRNIKIKDPSDAYGISTKTERRTYFSSERHMECFEDDFEDVAKVLGKEHLLDTSQRQGPAVLASELMIEEMRLLLWVEYLLRDHLEDVPCLQNQHLRYILFWMCEKNFRDWQEPRLGIKLKAYLKTLYNSLSMESLPHYFVMSSNMMKSIPEKYIRQAQATVKKIKENLPIYVMHTMNRMRYASDFYPRLNVRKVFKLVTMESFGLEHINPTLLQLAAEENNKEEENDKALRSDSEDDDGDAEEKRKLHEMRRKRKEQVEAQIAKRNSINNTKKRPSTIRLDSKVKRVKDLRAGPVLRLFAKHFLAMARASNRNRAYPQAYMYLLLTGNMATLLDETGNNEDAVSLRRQVEQLNVASRGGVRDMLSSSWSVNEQHDLVPSTAPPRGSNWELNTPPPQPPPERNSVFGMDRLHTAPALQNIDPQKHSIATRTLSNTDSDMDIIELPSDSPASTLPNSPLTPPADPAPLPVELPTPPTSPRTDSPELMTLEHPSHTGSDVPDTLISPTSPSPEPNFLSLREEDTDEDDESTDL</sequence>
<evidence type="ECO:0000313" key="4">
    <source>
        <dbReference type="Proteomes" id="UP000324222"/>
    </source>
</evidence>
<feature type="region of interest" description="Disordered" evidence="1">
    <location>
        <begin position="139"/>
        <end position="208"/>
    </location>
</feature>
<feature type="compositionally biased region" description="Polar residues" evidence="1">
    <location>
        <begin position="154"/>
        <end position="164"/>
    </location>
</feature>
<comment type="caution">
    <text evidence="3">The sequence shown here is derived from an EMBL/GenBank/DDBJ whole genome shotgun (WGS) entry which is preliminary data.</text>
</comment>
<name>A0A5B7CWW3_PORTR</name>
<dbReference type="Pfam" id="PF20266">
    <property type="entry name" value="Mab-21_C"/>
    <property type="match status" value="1"/>
</dbReference>
<feature type="domain" description="Mab-21-like HhH/H2TH-like" evidence="2">
    <location>
        <begin position="458"/>
        <end position="535"/>
    </location>
</feature>
<organism evidence="3 4">
    <name type="scientific">Portunus trituberculatus</name>
    <name type="common">Swimming crab</name>
    <name type="synonym">Neptunus trituberculatus</name>
    <dbReference type="NCBI Taxonomy" id="210409"/>
    <lineage>
        <taxon>Eukaryota</taxon>
        <taxon>Metazoa</taxon>
        <taxon>Ecdysozoa</taxon>
        <taxon>Arthropoda</taxon>
        <taxon>Crustacea</taxon>
        <taxon>Multicrustacea</taxon>
        <taxon>Malacostraca</taxon>
        <taxon>Eumalacostraca</taxon>
        <taxon>Eucarida</taxon>
        <taxon>Decapoda</taxon>
        <taxon>Pleocyemata</taxon>
        <taxon>Brachyura</taxon>
        <taxon>Eubrachyura</taxon>
        <taxon>Portunoidea</taxon>
        <taxon>Portunidae</taxon>
        <taxon>Portuninae</taxon>
        <taxon>Portunus</taxon>
    </lineage>
</organism>
<dbReference type="Gene3D" id="1.10.1410.40">
    <property type="match status" value="1"/>
</dbReference>
<dbReference type="OrthoDB" id="6109774at2759"/>
<feature type="compositionally biased region" description="Acidic residues" evidence="1">
    <location>
        <begin position="892"/>
        <end position="903"/>
    </location>
</feature>
<feature type="region of interest" description="Disordered" evidence="1">
    <location>
        <begin position="301"/>
        <end position="336"/>
    </location>
</feature>
<feature type="region of interest" description="Disordered" evidence="1">
    <location>
        <begin position="242"/>
        <end position="275"/>
    </location>
</feature>
<evidence type="ECO:0000313" key="3">
    <source>
        <dbReference type="EMBL" id="MPC14222.1"/>
    </source>
</evidence>
<feature type="compositionally biased region" description="Pro residues" evidence="1">
    <location>
        <begin position="829"/>
        <end position="849"/>
    </location>
</feature>
<feature type="region of interest" description="Disordered" evidence="1">
    <location>
        <begin position="802"/>
        <end position="903"/>
    </location>
</feature>
<evidence type="ECO:0000259" key="2">
    <source>
        <dbReference type="Pfam" id="PF20266"/>
    </source>
</evidence>
<feature type="region of interest" description="Disordered" evidence="1">
    <location>
        <begin position="593"/>
        <end position="629"/>
    </location>
</feature>
<feature type="compositionally biased region" description="Low complexity" evidence="1">
    <location>
        <begin position="320"/>
        <end position="336"/>
    </location>
</feature>
<dbReference type="AlphaFoldDB" id="A0A5B7CWW3"/>
<evidence type="ECO:0000256" key="1">
    <source>
        <dbReference type="SAM" id="MobiDB-lite"/>
    </source>
</evidence>
<dbReference type="Proteomes" id="UP000324222">
    <property type="component" value="Unassembled WGS sequence"/>
</dbReference>
<protein>
    <recommendedName>
        <fullName evidence="2">Mab-21-like HhH/H2TH-like domain-containing protein</fullName>
    </recommendedName>
</protein>
<feature type="compositionally biased region" description="Acidic residues" evidence="1">
    <location>
        <begin position="303"/>
        <end position="314"/>
    </location>
</feature>
<dbReference type="EMBL" id="VSRR010000337">
    <property type="protein sequence ID" value="MPC14222.1"/>
    <property type="molecule type" value="Genomic_DNA"/>
</dbReference>
<dbReference type="InterPro" id="IPR046906">
    <property type="entry name" value="Mab-21_HhH/H2TH-like"/>
</dbReference>
<feature type="compositionally biased region" description="Basic and acidic residues" evidence="1">
    <location>
        <begin position="139"/>
        <end position="149"/>
    </location>
</feature>
<keyword evidence="4" id="KW-1185">Reference proteome</keyword>
<gene>
    <name evidence="3" type="ORF">E2C01_006982</name>
</gene>
<feature type="region of interest" description="Disordered" evidence="1">
    <location>
        <begin position="740"/>
        <end position="778"/>
    </location>
</feature>
<reference evidence="3 4" key="1">
    <citation type="submission" date="2019-05" db="EMBL/GenBank/DDBJ databases">
        <title>Another draft genome of Portunus trituberculatus and its Hox gene families provides insights of decapod evolution.</title>
        <authorList>
            <person name="Jeong J.-H."/>
            <person name="Song I."/>
            <person name="Kim S."/>
            <person name="Choi T."/>
            <person name="Kim D."/>
            <person name="Ryu S."/>
            <person name="Kim W."/>
        </authorList>
    </citation>
    <scope>NUCLEOTIDE SEQUENCE [LARGE SCALE GENOMIC DNA]</scope>
    <source>
        <tissue evidence="3">Muscle</tissue>
    </source>
</reference>
<accession>A0A5B7CWW3</accession>
<proteinExistence type="predicted"/>
<feature type="compositionally biased region" description="Basic and acidic residues" evidence="1">
    <location>
        <begin position="593"/>
        <end position="606"/>
    </location>
</feature>